<protein>
    <submittedName>
        <fullName evidence="2">Enamine deaminase RidA, house cleaning of reactive enamine intermediates, YjgF/YER057c/UK114 family</fullName>
    </submittedName>
</protein>
<accession>A0A1M6ZRP4</accession>
<dbReference type="Proteomes" id="UP000189935">
    <property type="component" value="Chromosome I"/>
</dbReference>
<dbReference type="CDD" id="cd00448">
    <property type="entry name" value="YjgF_YER057c_UK114_family"/>
    <property type="match status" value="1"/>
</dbReference>
<evidence type="ECO:0000256" key="1">
    <source>
        <dbReference type="ARBA" id="ARBA00010552"/>
    </source>
</evidence>
<dbReference type="OrthoDB" id="9803101at2"/>
<dbReference type="Gene3D" id="3.30.1330.40">
    <property type="entry name" value="RutC-like"/>
    <property type="match status" value="1"/>
</dbReference>
<evidence type="ECO:0000313" key="3">
    <source>
        <dbReference type="Proteomes" id="UP000189935"/>
    </source>
</evidence>
<gene>
    <name evidence="2" type="ORF">SAMN05444159_5631</name>
</gene>
<organism evidence="2 3">
    <name type="scientific">Bradyrhizobium lablabi</name>
    <dbReference type="NCBI Taxonomy" id="722472"/>
    <lineage>
        <taxon>Bacteria</taxon>
        <taxon>Pseudomonadati</taxon>
        <taxon>Pseudomonadota</taxon>
        <taxon>Alphaproteobacteria</taxon>
        <taxon>Hyphomicrobiales</taxon>
        <taxon>Nitrobacteraceae</taxon>
        <taxon>Bradyrhizobium</taxon>
    </lineage>
</organism>
<sequence>MSKASKEFFSPASLPPPRGYSHIAKVQGGTTVYLAGQVSSDASGKLVGEGDFEAQVEQVFRNLKIAVEAAGGTMADIVKLNIYLVAEVDQASVPKLRAIRDRYVNAEKPPASTLVVVTRLAQPGWLVEIEAIAALEG</sequence>
<name>A0A1M6ZRP4_9BRAD</name>
<dbReference type="GO" id="GO:0019239">
    <property type="term" value="F:deaminase activity"/>
    <property type="evidence" value="ECO:0007669"/>
    <property type="project" value="TreeGrafter"/>
</dbReference>
<proteinExistence type="inferred from homology"/>
<evidence type="ECO:0000313" key="2">
    <source>
        <dbReference type="EMBL" id="SHL33132.1"/>
    </source>
</evidence>
<dbReference type="InterPro" id="IPR035959">
    <property type="entry name" value="RutC-like_sf"/>
</dbReference>
<dbReference type="InterPro" id="IPR006175">
    <property type="entry name" value="YjgF/YER057c/UK114"/>
</dbReference>
<dbReference type="PANTHER" id="PTHR11803:SF58">
    <property type="entry name" value="PROTEIN HMF1-RELATED"/>
    <property type="match status" value="1"/>
</dbReference>
<dbReference type="AlphaFoldDB" id="A0A1M6ZRP4"/>
<dbReference type="PANTHER" id="PTHR11803">
    <property type="entry name" value="2-IMINOBUTANOATE/2-IMINOPROPANOATE DEAMINASE RIDA"/>
    <property type="match status" value="1"/>
</dbReference>
<dbReference type="GO" id="GO:0005829">
    <property type="term" value="C:cytosol"/>
    <property type="evidence" value="ECO:0007669"/>
    <property type="project" value="TreeGrafter"/>
</dbReference>
<dbReference type="Pfam" id="PF01042">
    <property type="entry name" value="Ribonuc_L-PSP"/>
    <property type="match status" value="1"/>
</dbReference>
<dbReference type="EMBL" id="LT670844">
    <property type="protein sequence ID" value="SHL33132.1"/>
    <property type="molecule type" value="Genomic_DNA"/>
</dbReference>
<reference evidence="2 3" key="1">
    <citation type="submission" date="2016-11" db="EMBL/GenBank/DDBJ databases">
        <authorList>
            <person name="Jaros S."/>
            <person name="Januszkiewicz K."/>
            <person name="Wedrychowicz H."/>
        </authorList>
    </citation>
    <scope>NUCLEOTIDE SEQUENCE [LARGE SCALE GENOMIC DNA]</scope>
    <source>
        <strain evidence="2 3">GAS499</strain>
    </source>
</reference>
<dbReference type="SUPFAM" id="SSF55298">
    <property type="entry name" value="YjgF-like"/>
    <property type="match status" value="1"/>
</dbReference>
<comment type="similarity">
    <text evidence="1">Belongs to the RutC family.</text>
</comment>
<dbReference type="RefSeq" id="WP_079542927.1">
    <property type="nucleotide sequence ID" value="NZ_LT670844.1"/>
</dbReference>